<accession>A0A6J4UV18</accession>
<dbReference type="Pfam" id="PF01370">
    <property type="entry name" value="Epimerase"/>
    <property type="match status" value="1"/>
</dbReference>
<dbReference type="InterPro" id="IPR036291">
    <property type="entry name" value="NAD(P)-bd_dom_sf"/>
</dbReference>
<evidence type="ECO:0000313" key="2">
    <source>
        <dbReference type="EMBL" id="CAA9558821.1"/>
    </source>
</evidence>
<dbReference type="AlphaFoldDB" id="A0A6J4UV18"/>
<gene>
    <name evidence="2" type="ORF">AVDCRST_MAG18-905</name>
</gene>
<protein>
    <recommendedName>
        <fullName evidence="1">NAD-dependent epimerase/dehydratase domain-containing protein</fullName>
    </recommendedName>
</protein>
<organism evidence="2">
    <name type="scientific">uncultured Thermomicrobiales bacterium</name>
    <dbReference type="NCBI Taxonomy" id="1645740"/>
    <lineage>
        <taxon>Bacteria</taxon>
        <taxon>Pseudomonadati</taxon>
        <taxon>Thermomicrobiota</taxon>
        <taxon>Thermomicrobia</taxon>
        <taxon>Thermomicrobiales</taxon>
        <taxon>environmental samples</taxon>
    </lineage>
</organism>
<dbReference type="InterPro" id="IPR001509">
    <property type="entry name" value="Epimerase_deHydtase"/>
</dbReference>
<dbReference type="PANTHER" id="PTHR43245:SF13">
    <property type="entry name" value="UDP-D-APIOSE_UDP-D-XYLOSE SYNTHASE 2"/>
    <property type="match status" value="1"/>
</dbReference>
<feature type="domain" description="NAD-dependent epimerase/dehydratase" evidence="1">
    <location>
        <begin position="83"/>
        <end position="214"/>
    </location>
</feature>
<dbReference type="EMBL" id="CADCWN010000063">
    <property type="protein sequence ID" value="CAA9558821.1"/>
    <property type="molecule type" value="Genomic_DNA"/>
</dbReference>
<evidence type="ECO:0000259" key="1">
    <source>
        <dbReference type="Pfam" id="PF01370"/>
    </source>
</evidence>
<dbReference type="InterPro" id="IPR050177">
    <property type="entry name" value="Lipid_A_modif_metabolic_enz"/>
</dbReference>
<sequence length="335" mass="36385">MRLLVLGGTKFLGRHIIAAALARDHEVTIFTRGRLTPNLPPQVEWLRGDRDGDLGALAGRRWEAVIDTSGYVPRIARASAEALRGAVGRYVFISTISVYPEFSRVGIDERAPVGTLDDETVEEVSGATYGPFKALCERAIEETLPGRAIIIRPGLIVGPYDPTDRFTYWPTRVARGGDVLVPRSLDWPTQIIDARDLAAWSVTMAEGGAPGIYNATGPDYTLTFGEVFEACRAAAGGDARPVVVPEEFLLENEVAPWMELPLWIPDTLEHAGFAAVDCRRAIAAGLTFRPLPETVRDTLAWDRTLPPGAERGAGLSAEREAELLRAWAARGGSRG</sequence>
<dbReference type="SUPFAM" id="SSF51735">
    <property type="entry name" value="NAD(P)-binding Rossmann-fold domains"/>
    <property type="match status" value="1"/>
</dbReference>
<name>A0A6J4UV18_9BACT</name>
<proteinExistence type="predicted"/>
<dbReference type="PANTHER" id="PTHR43245">
    <property type="entry name" value="BIFUNCTIONAL POLYMYXIN RESISTANCE PROTEIN ARNA"/>
    <property type="match status" value="1"/>
</dbReference>
<dbReference type="Gene3D" id="3.40.50.720">
    <property type="entry name" value="NAD(P)-binding Rossmann-like Domain"/>
    <property type="match status" value="1"/>
</dbReference>
<reference evidence="2" key="1">
    <citation type="submission" date="2020-02" db="EMBL/GenBank/DDBJ databases">
        <authorList>
            <person name="Meier V. D."/>
        </authorList>
    </citation>
    <scope>NUCLEOTIDE SEQUENCE</scope>
    <source>
        <strain evidence="2">AVDCRST_MAG18</strain>
    </source>
</reference>